<comment type="caution">
    <text evidence="1">The sequence shown here is derived from an EMBL/GenBank/DDBJ whole genome shotgun (WGS) entry which is preliminary data.</text>
</comment>
<protein>
    <submittedName>
        <fullName evidence="1">Uncharacterized protein</fullName>
    </submittedName>
</protein>
<reference evidence="1" key="1">
    <citation type="submission" date="2020-11" db="EMBL/GenBank/DDBJ databases">
        <authorList>
            <consortium name="DOE Joint Genome Institute"/>
            <person name="Ahrendt S."/>
            <person name="Riley R."/>
            <person name="Andreopoulos W."/>
            <person name="Labutti K."/>
            <person name="Pangilinan J."/>
            <person name="Ruiz-Duenas F.J."/>
            <person name="Barrasa J.M."/>
            <person name="Sanchez-Garcia M."/>
            <person name="Camarero S."/>
            <person name="Miyauchi S."/>
            <person name="Serrano A."/>
            <person name="Linde D."/>
            <person name="Babiker R."/>
            <person name="Drula E."/>
            <person name="Ayuso-Fernandez I."/>
            <person name="Pacheco R."/>
            <person name="Padilla G."/>
            <person name="Ferreira P."/>
            <person name="Barriuso J."/>
            <person name="Kellner H."/>
            <person name="Castanera R."/>
            <person name="Alfaro M."/>
            <person name="Ramirez L."/>
            <person name="Pisabarro A.G."/>
            <person name="Kuo A."/>
            <person name="Tritt A."/>
            <person name="Lipzen A."/>
            <person name="He G."/>
            <person name="Yan M."/>
            <person name="Ng V."/>
            <person name="Cullen D."/>
            <person name="Martin F."/>
            <person name="Rosso M.-N."/>
            <person name="Henrissat B."/>
            <person name="Hibbett D."/>
            <person name="Martinez A.T."/>
            <person name="Grigoriev I.V."/>
        </authorList>
    </citation>
    <scope>NUCLEOTIDE SEQUENCE</scope>
    <source>
        <strain evidence="1">ATCC 90797</strain>
    </source>
</reference>
<dbReference type="AlphaFoldDB" id="A0A9P5ZRT4"/>
<organism evidence="1 2">
    <name type="scientific">Pleurotus eryngii</name>
    <name type="common">Boletus of the steppes</name>
    <dbReference type="NCBI Taxonomy" id="5323"/>
    <lineage>
        <taxon>Eukaryota</taxon>
        <taxon>Fungi</taxon>
        <taxon>Dikarya</taxon>
        <taxon>Basidiomycota</taxon>
        <taxon>Agaricomycotina</taxon>
        <taxon>Agaricomycetes</taxon>
        <taxon>Agaricomycetidae</taxon>
        <taxon>Agaricales</taxon>
        <taxon>Pleurotineae</taxon>
        <taxon>Pleurotaceae</taxon>
        <taxon>Pleurotus</taxon>
    </lineage>
</organism>
<feature type="non-terminal residue" evidence="1">
    <location>
        <position position="52"/>
    </location>
</feature>
<dbReference type="EMBL" id="MU154600">
    <property type="protein sequence ID" value="KAF9492506.1"/>
    <property type="molecule type" value="Genomic_DNA"/>
</dbReference>
<evidence type="ECO:0000313" key="2">
    <source>
        <dbReference type="Proteomes" id="UP000807025"/>
    </source>
</evidence>
<accession>A0A9P5ZRT4</accession>
<proteinExistence type="predicted"/>
<gene>
    <name evidence="1" type="ORF">BDN71DRAFT_1451347</name>
</gene>
<sequence>VKDVFPTVAALEPGFCDGEREDICRRWGTLRCRASERIPPALQLHESFAPRC</sequence>
<dbReference type="Proteomes" id="UP000807025">
    <property type="component" value="Unassembled WGS sequence"/>
</dbReference>
<feature type="non-terminal residue" evidence="1">
    <location>
        <position position="1"/>
    </location>
</feature>
<name>A0A9P5ZRT4_PLEER</name>
<keyword evidence="2" id="KW-1185">Reference proteome</keyword>
<evidence type="ECO:0000313" key="1">
    <source>
        <dbReference type="EMBL" id="KAF9492506.1"/>
    </source>
</evidence>